<dbReference type="HOGENOM" id="CLU_3342271_0_0_9"/>
<reference evidence="1 2" key="2">
    <citation type="submission" date="2007-08" db="EMBL/GenBank/DDBJ databases">
        <authorList>
            <person name="Fulton L."/>
            <person name="Clifton S."/>
            <person name="Fulton B."/>
            <person name="Xu J."/>
            <person name="Minx P."/>
            <person name="Pepin K.H."/>
            <person name="Johnson M."/>
            <person name="Thiruvilangam P."/>
            <person name="Bhonagiri V."/>
            <person name="Nash W.E."/>
            <person name="Wang C."/>
            <person name="Mardis E.R."/>
            <person name="Wilson R.K."/>
        </authorList>
    </citation>
    <scope>NUCLEOTIDE SEQUENCE [LARGE SCALE GENOMIC DNA]</scope>
    <source>
        <strain evidence="1 2">DSM 753</strain>
    </source>
</reference>
<gene>
    <name evidence="1" type="ORF">CLOLEP_00896</name>
</gene>
<dbReference type="AlphaFoldDB" id="A7VQR3"/>
<comment type="caution">
    <text evidence="1">The sequence shown here is derived from an EMBL/GenBank/DDBJ whole genome shotgun (WGS) entry which is preliminary data.</text>
</comment>
<evidence type="ECO:0000313" key="2">
    <source>
        <dbReference type="Proteomes" id="UP000003490"/>
    </source>
</evidence>
<accession>A7VQR3</accession>
<organism evidence="1 2">
    <name type="scientific">[Clostridium] leptum DSM 753</name>
    <dbReference type="NCBI Taxonomy" id="428125"/>
    <lineage>
        <taxon>Bacteria</taxon>
        <taxon>Bacillati</taxon>
        <taxon>Bacillota</taxon>
        <taxon>Clostridia</taxon>
        <taxon>Eubacteriales</taxon>
        <taxon>Oscillospiraceae</taxon>
        <taxon>Oscillospiraceae incertae sedis</taxon>
    </lineage>
</organism>
<sequence>MTGERAEAEGTYCWLGDSSGRGLTPRPGRLILFAAGC</sequence>
<evidence type="ECO:0000313" key="1">
    <source>
        <dbReference type="EMBL" id="EDO62036.1"/>
    </source>
</evidence>
<name>A7VQR3_9FIRM</name>
<reference evidence="1 2" key="1">
    <citation type="submission" date="2007-08" db="EMBL/GenBank/DDBJ databases">
        <title>Draft genome sequence of Clostridium leptum (DSM 753).</title>
        <authorList>
            <person name="Sudarsanam P."/>
            <person name="Ley R."/>
            <person name="Guruge J."/>
            <person name="Turnbaugh P.J."/>
            <person name="Mahowald M."/>
            <person name="Liep D."/>
            <person name="Gordon J."/>
        </authorList>
    </citation>
    <scope>NUCLEOTIDE SEQUENCE [LARGE SCALE GENOMIC DNA]</scope>
    <source>
        <strain evidence="1 2">DSM 753</strain>
    </source>
</reference>
<proteinExistence type="predicted"/>
<protein>
    <submittedName>
        <fullName evidence="1">Uncharacterized protein</fullName>
    </submittedName>
</protein>
<dbReference type="Proteomes" id="UP000003490">
    <property type="component" value="Unassembled WGS sequence"/>
</dbReference>
<dbReference type="EMBL" id="ABCB02000016">
    <property type="protein sequence ID" value="EDO62036.1"/>
    <property type="molecule type" value="Genomic_DNA"/>
</dbReference>